<dbReference type="Proteomes" id="UP000011593">
    <property type="component" value="Unassembled WGS sequence"/>
</dbReference>
<gene>
    <name evidence="1" type="ordered locus">Natpe_2797</name>
    <name evidence="2" type="ORF">C488_13073</name>
</gene>
<accession>L0JMV4</accession>
<evidence type="ECO:0008006" key="5">
    <source>
        <dbReference type="Google" id="ProtNLM"/>
    </source>
</evidence>
<reference evidence="1" key="2">
    <citation type="submission" date="2012-02" db="EMBL/GenBank/DDBJ databases">
        <title>Complete sequence of chromosome of Natrinema pellirubrum DSM 15624.</title>
        <authorList>
            <consortium name="US DOE Joint Genome Institute"/>
            <person name="Lucas S."/>
            <person name="Han J."/>
            <person name="Lapidus A."/>
            <person name="Cheng J.-F."/>
            <person name="Goodwin L."/>
            <person name="Pitluck S."/>
            <person name="Peters L."/>
            <person name="Teshima H."/>
            <person name="Detter J.C."/>
            <person name="Han C."/>
            <person name="Tapia R."/>
            <person name="Land M."/>
            <person name="Hauser L."/>
            <person name="Kyrpides N."/>
            <person name="Ivanova N."/>
            <person name="Pagani I."/>
            <person name="Sproer C."/>
            <person name="Anderson I."/>
            <person name="Woyke T."/>
        </authorList>
    </citation>
    <scope>NUCLEOTIDE SEQUENCE</scope>
    <source>
        <strain evidence="1">DSM 15624</strain>
    </source>
</reference>
<dbReference type="PATRIC" id="fig|797303.5.peg.2638"/>
<dbReference type="RefSeq" id="WP_006181982.1">
    <property type="nucleotide sequence ID" value="NC_019962.1"/>
</dbReference>
<reference evidence="2 4" key="3">
    <citation type="journal article" date="2014" name="PLoS Genet.">
        <title>Phylogenetically driven sequencing of extremely halophilic archaea reveals strategies for static and dynamic osmo-response.</title>
        <authorList>
            <person name="Becker E.A."/>
            <person name="Seitzer P.M."/>
            <person name="Tritt A."/>
            <person name="Larsen D."/>
            <person name="Krusor M."/>
            <person name="Yao A.I."/>
            <person name="Wu D."/>
            <person name="Madern D."/>
            <person name="Eisen J.A."/>
            <person name="Darling A.E."/>
            <person name="Facciotti M.T."/>
        </authorList>
    </citation>
    <scope>NUCLEOTIDE SEQUENCE [LARGE SCALE GENOMIC DNA]</scope>
    <source>
        <strain evidence="2 4">DSM 15624</strain>
    </source>
</reference>
<protein>
    <recommendedName>
        <fullName evidence="5">Transcriptional regulator</fullName>
    </recommendedName>
</protein>
<dbReference type="OrthoDB" id="174098at2157"/>
<proteinExistence type="predicted"/>
<dbReference type="HOGENOM" id="CLU_131305_5_1_2"/>
<dbReference type="STRING" id="797303.Natpe_2797"/>
<evidence type="ECO:0000313" key="2">
    <source>
        <dbReference type="EMBL" id="ELY73735.1"/>
    </source>
</evidence>
<name>L0JMV4_NATP1</name>
<dbReference type="GeneID" id="14333377"/>
<dbReference type="InterPro" id="IPR036390">
    <property type="entry name" value="WH_DNA-bd_sf"/>
</dbReference>
<dbReference type="Gene3D" id="1.10.10.10">
    <property type="entry name" value="Winged helix-like DNA-binding domain superfamily/Winged helix DNA-binding domain"/>
    <property type="match status" value="1"/>
</dbReference>
<dbReference type="EMBL" id="AOIE01000076">
    <property type="protein sequence ID" value="ELY73735.1"/>
    <property type="molecule type" value="Genomic_DNA"/>
</dbReference>
<dbReference type="InterPro" id="IPR036388">
    <property type="entry name" value="WH-like_DNA-bd_sf"/>
</dbReference>
<dbReference type="KEGG" id="npe:Natpe_2797"/>
<evidence type="ECO:0000313" key="3">
    <source>
        <dbReference type="Proteomes" id="UP000010843"/>
    </source>
</evidence>
<organism evidence="1 3">
    <name type="scientific">Natrinema pellirubrum (strain DSM 15624 / CIP 106293 / JCM 10476 / NCIMB 786 / 157)</name>
    <dbReference type="NCBI Taxonomy" id="797303"/>
    <lineage>
        <taxon>Archaea</taxon>
        <taxon>Methanobacteriati</taxon>
        <taxon>Methanobacteriota</taxon>
        <taxon>Stenosarchaea group</taxon>
        <taxon>Halobacteria</taxon>
        <taxon>Halobacteriales</taxon>
        <taxon>Natrialbaceae</taxon>
        <taxon>Natrinema</taxon>
    </lineage>
</organism>
<dbReference type="AlphaFoldDB" id="L0JMV4"/>
<dbReference type="eggNOG" id="arCOG03828">
    <property type="taxonomic scope" value="Archaea"/>
</dbReference>
<dbReference type="SUPFAM" id="SSF46785">
    <property type="entry name" value="Winged helix' DNA-binding domain"/>
    <property type="match status" value="1"/>
</dbReference>
<sequence>MVDDAFDALADGHRRRLLLSLLTHNPQDVSTGDGLHWEIDEAGDELTRKYHVHLPKLADYGYIEWHREDETVVKGPRFGEIQPLLELLDDNRDELPDGWF</sequence>
<keyword evidence="4" id="KW-1185">Reference proteome</keyword>
<evidence type="ECO:0000313" key="4">
    <source>
        <dbReference type="Proteomes" id="UP000011593"/>
    </source>
</evidence>
<dbReference type="EMBL" id="CP003372">
    <property type="protein sequence ID" value="AGB32599.1"/>
    <property type="molecule type" value="Genomic_DNA"/>
</dbReference>
<dbReference type="Proteomes" id="UP000010843">
    <property type="component" value="Chromosome"/>
</dbReference>
<evidence type="ECO:0000313" key="1">
    <source>
        <dbReference type="EMBL" id="AGB32599.1"/>
    </source>
</evidence>
<reference evidence="3" key="1">
    <citation type="submission" date="2012-02" db="EMBL/GenBank/DDBJ databases">
        <title>Complete sequence of chromosome of Natrinema pellirubrum DSM 15624.</title>
        <authorList>
            <person name="Lucas S."/>
            <person name="Han J."/>
            <person name="Lapidus A."/>
            <person name="Cheng J.-F."/>
            <person name="Goodwin L."/>
            <person name="Pitluck S."/>
            <person name="Peters L."/>
            <person name="Teshima H."/>
            <person name="Detter J.C."/>
            <person name="Han C."/>
            <person name="Tapia R."/>
            <person name="Land M."/>
            <person name="Hauser L."/>
            <person name="Kyrpides N."/>
            <person name="Ivanova N."/>
            <person name="Pagani I."/>
            <person name="Sproer C."/>
            <person name="Anderson I."/>
            <person name="Woyke T."/>
        </authorList>
    </citation>
    <scope>NUCLEOTIDE SEQUENCE [LARGE SCALE GENOMIC DNA]</scope>
    <source>
        <strain evidence="3">DSM 15624 / JCM 10476 / NCIMB 786</strain>
    </source>
</reference>